<sequence>MKEEVVSTKKKRQGGLEGDQSDLPSEREGCQNLCTTAAYKMELVKEDFLAYRDCPDPESHILQYNVFVTVIDGELLFSVLGYLNDELFFYYDSKSQTPEPRGIWLDSIMKTDTWKTENSNVKEIIKAFRIIMGKVMEQSDQNTDSHTFQEILGCELHKDGSIRGFLRFGYDGEDFLIFHSETLTWEAVHPAARSLENAFEAEPVETKIQKAKLEGDYCAGLQGYLEVWKEEKPVFPSLNLTQSKNPKEIITLKCRVYNFFPGDIKIMWYRNGDTLSQRDQEGGIILPSGDGTYQTWVSTDVYSEKSNYTCHGEHQGRNQSTSISLGPVSEANRKYGIPPALFFGVFVAAVHMV</sequence>
<dbReference type="Proteomes" id="UP000007648">
    <property type="component" value="Unassembled WGS sequence"/>
</dbReference>
<evidence type="ECO:0000256" key="1">
    <source>
        <dbReference type="ARBA" id="ARBA00004158"/>
    </source>
</evidence>
<dbReference type="InterPro" id="IPR036179">
    <property type="entry name" value="Ig-like_dom_sf"/>
</dbReference>
<dbReference type="InterPro" id="IPR011162">
    <property type="entry name" value="MHC_I/II-like_Ag-recog"/>
</dbReference>
<dbReference type="Gene3D" id="2.60.40.10">
    <property type="entry name" value="Immunoglobulins"/>
    <property type="match status" value="1"/>
</dbReference>
<keyword evidence="5" id="KW-1003">Cell membrane</keyword>
<dbReference type="SMART" id="SM00407">
    <property type="entry name" value="IGc1"/>
    <property type="match status" value="1"/>
</dbReference>
<dbReference type="GO" id="GO:0006955">
    <property type="term" value="P:immune response"/>
    <property type="evidence" value="ECO:0007669"/>
    <property type="project" value="TreeGrafter"/>
</dbReference>
<dbReference type="Pfam" id="PF07654">
    <property type="entry name" value="C1-set"/>
    <property type="match status" value="1"/>
</dbReference>
<dbReference type="FunFam" id="3.30.500.10:FF:000003">
    <property type="entry name" value="IgG receptor FcRn large subunit p51"/>
    <property type="match status" value="1"/>
</dbReference>
<evidence type="ECO:0000256" key="13">
    <source>
        <dbReference type="ARBA" id="ARBA00037817"/>
    </source>
</evidence>
<comment type="subcellular location">
    <subcellularLocation>
        <location evidence="2">Cell membrane</location>
    </subcellularLocation>
    <subcellularLocation>
        <location evidence="1">Early endosome membrane</location>
        <topology evidence="1">Single-pass type I membrane protein</topology>
    </subcellularLocation>
    <subcellularLocation>
        <location evidence="3">Golgi apparatus membrane</location>
        <topology evidence="3">Single-pass type I membrane protein</topology>
    </subcellularLocation>
    <subcellularLocation>
        <location evidence="13">Late endosome membrane</location>
        <topology evidence="13">Single-pass type I membrane protein</topology>
    </subcellularLocation>
</comment>
<dbReference type="InterPro" id="IPR007110">
    <property type="entry name" value="Ig-like_dom"/>
</dbReference>
<name>A0A7N4P1Q3_SARHA</name>
<keyword evidence="18" id="KW-1185">Reference proteome</keyword>
<dbReference type="PRINTS" id="PR01638">
    <property type="entry name" value="MHCCLASSI"/>
</dbReference>
<dbReference type="InParanoid" id="A0A7N4P1Q3"/>
<evidence type="ECO:0000256" key="15">
    <source>
        <dbReference type="SAM" id="MobiDB-lite"/>
    </source>
</evidence>
<dbReference type="InterPro" id="IPR037055">
    <property type="entry name" value="MHC_I-like_Ag-recog_sf"/>
</dbReference>
<dbReference type="SUPFAM" id="SSF48726">
    <property type="entry name" value="Immunoglobulin"/>
    <property type="match status" value="1"/>
</dbReference>
<gene>
    <name evidence="17" type="primary">LOC100925861</name>
</gene>
<evidence type="ECO:0000256" key="10">
    <source>
        <dbReference type="ARBA" id="ARBA00023136"/>
    </source>
</evidence>
<dbReference type="AlphaFoldDB" id="A0A7N4P1Q3"/>
<keyword evidence="4" id="KW-0490">MHC I</keyword>
<evidence type="ECO:0000256" key="3">
    <source>
        <dbReference type="ARBA" id="ARBA00004614"/>
    </source>
</evidence>
<accession>A0A7N4P1Q3</accession>
<feature type="domain" description="Ig-like" evidence="16">
    <location>
        <begin position="236"/>
        <end position="324"/>
    </location>
</feature>
<dbReference type="GeneTree" id="ENSGT01150000286995"/>
<dbReference type="Pfam" id="PF00129">
    <property type="entry name" value="MHC_I"/>
    <property type="match status" value="1"/>
</dbReference>
<dbReference type="InterPro" id="IPR013783">
    <property type="entry name" value="Ig-like_fold"/>
</dbReference>
<dbReference type="GO" id="GO:0042612">
    <property type="term" value="C:MHC class I protein complex"/>
    <property type="evidence" value="ECO:0007669"/>
    <property type="project" value="UniProtKB-KW"/>
</dbReference>
<evidence type="ECO:0000256" key="7">
    <source>
        <dbReference type="ARBA" id="ARBA00022729"/>
    </source>
</evidence>
<reference evidence="17" key="2">
    <citation type="submission" date="2025-08" db="UniProtKB">
        <authorList>
            <consortium name="Ensembl"/>
        </authorList>
    </citation>
    <scope>IDENTIFICATION</scope>
</reference>
<dbReference type="PROSITE" id="PS50835">
    <property type="entry name" value="IG_LIKE"/>
    <property type="match status" value="1"/>
</dbReference>
<keyword evidence="11" id="KW-1015">Disulfide bond</keyword>
<keyword evidence="10" id="KW-0472">Membrane</keyword>
<organism evidence="17 18">
    <name type="scientific">Sarcophilus harrisii</name>
    <name type="common">Tasmanian devil</name>
    <name type="synonym">Sarcophilus laniarius</name>
    <dbReference type="NCBI Taxonomy" id="9305"/>
    <lineage>
        <taxon>Eukaryota</taxon>
        <taxon>Metazoa</taxon>
        <taxon>Chordata</taxon>
        <taxon>Craniata</taxon>
        <taxon>Vertebrata</taxon>
        <taxon>Euteleostomi</taxon>
        <taxon>Mammalia</taxon>
        <taxon>Metatheria</taxon>
        <taxon>Dasyuromorphia</taxon>
        <taxon>Dasyuridae</taxon>
        <taxon>Sarcophilus</taxon>
    </lineage>
</organism>
<protein>
    <recommendedName>
        <fullName evidence="16">Ig-like domain-containing protein</fullName>
    </recommendedName>
</protein>
<reference evidence="17 18" key="1">
    <citation type="journal article" date="2011" name="Proc. Natl. Acad. Sci. U.S.A.">
        <title>Genetic diversity and population structure of the endangered marsupial Sarcophilus harrisii (Tasmanian devil).</title>
        <authorList>
            <person name="Miller W."/>
            <person name="Hayes V.M."/>
            <person name="Ratan A."/>
            <person name="Petersen D.C."/>
            <person name="Wittekindt N.E."/>
            <person name="Miller J."/>
            <person name="Walenz B."/>
            <person name="Knight J."/>
            <person name="Qi J."/>
            <person name="Zhao F."/>
            <person name="Wang Q."/>
            <person name="Bedoya-Reina O.C."/>
            <person name="Katiyar N."/>
            <person name="Tomsho L.P."/>
            <person name="Kasson L.M."/>
            <person name="Hardie R.A."/>
            <person name="Woodbridge P."/>
            <person name="Tindall E.A."/>
            <person name="Bertelsen M.F."/>
            <person name="Dixon D."/>
            <person name="Pyecroft S."/>
            <person name="Helgen K.M."/>
            <person name="Lesk A.M."/>
            <person name="Pringle T.H."/>
            <person name="Patterson N."/>
            <person name="Zhang Y."/>
            <person name="Kreiss A."/>
            <person name="Woods G.M."/>
            <person name="Jones M.E."/>
            <person name="Schuster S.C."/>
        </authorList>
    </citation>
    <scope>NUCLEOTIDE SEQUENCE [LARGE SCALE GENOMIC DNA]</scope>
</reference>
<evidence type="ECO:0000256" key="6">
    <source>
        <dbReference type="ARBA" id="ARBA00022692"/>
    </source>
</evidence>
<dbReference type="GO" id="GO:0031901">
    <property type="term" value="C:early endosome membrane"/>
    <property type="evidence" value="ECO:0007669"/>
    <property type="project" value="UniProtKB-SubCell"/>
</dbReference>
<evidence type="ECO:0000256" key="5">
    <source>
        <dbReference type="ARBA" id="ARBA00022475"/>
    </source>
</evidence>
<reference evidence="17" key="3">
    <citation type="submission" date="2025-09" db="UniProtKB">
        <authorList>
            <consortium name="Ensembl"/>
        </authorList>
    </citation>
    <scope>IDENTIFICATION</scope>
</reference>
<dbReference type="InterPro" id="IPR011161">
    <property type="entry name" value="MHC_I-like_Ag-recog"/>
</dbReference>
<keyword evidence="12" id="KW-0325">Glycoprotein</keyword>
<dbReference type="GO" id="GO:0005615">
    <property type="term" value="C:extracellular space"/>
    <property type="evidence" value="ECO:0007669"/>
    <property type="project" value="TreeGrafter"/>
</dbReference>
<dbReference type="Gene3D" id="3.30.500.10">
    <property type="entry name" value="MHC class I-like antigen recognition-like"/>
    <property type="match status" value="1"/>
</dbReference>
<feature type="region of interest" description="Disordered" evidence="15">
    <location>
        <begin position="1"/>
        <end position="27"/>
    </location>
</feature>
<evidence type="ECO:0000256" key="14">
    <source>
        <dbReference type="RuleBase" id="RU004439"/>
    </source>
</evidence>
<evidence type="ECO:0000256" key="12">
    <source>
        <dbReference type="ARBA" id="ARBA00023180"/>
    </source>
</evidence>
<evidence type="ECO:0000313" key="18">
    <source>
        <dbReference type="Proteomes" id="UP000007648"/>
    </source>
</evidence>
<dbReference type="InterPro" id="IPR001039">
    <property type="entry name" value="MHC_I_a_a1/a2"/>
</dbReference>
<comment type="similarity">
    <text evidence="14">Belongs to the MHC class I family.</text>
</comment>
<evidence type="ECO:0000256" key="4">
    <source>
        <dbReference type="ARBA" id="ARBA00022451"/>
    </source>
</evidence>
<evidence type="ECO:0000259" key="16">
    <source>
        <dbReference type="PROSITE" id="PS50835"/>
    </source>
</evidence>
<dbReference type="PANTHER" id="PTHR16675">
    <property type="entry name" value="MHC CLASS I-RELATED"/>
    <property type="match status" value="1"/>
</dbReference>
<dbReference type="GO" id="GO:0031902">
    <property type="term" value="C:late endosome membrane"/>
    <property type="evidence" value="ECO:0007669"/>
    <property type="project" value="UniProtKB-SubCell"/>
</dbReference>
<keyword evidence="8" id="KW-0391">Immunity</keyword>
<dbReference type="Ensembl" id="ENSSHAT00000048189.1">
    <property type="protein sequence ID" value="ENSSHAP00000031064.1"/>
    <property type="gene ID" value="ENSSHAG00000015612.2"/>
</dbReference>
<evidence type="ECO:0000256" key="2">
    <source>
        <dbReference type="ARBA" id="ARBA00004236"/>
    </source>
</evidence>
<dbReference type="PANTHER" id="PTHR16675:SF242">
    <property type="entry name" value="MAJOR HISTOCOMPATIBILITY COMPLEX CLASS I-RELATED GENE PROTEIN"/>
    <property type="match status" value="1"/>
</dbReference>
<dbReference type="GO" id="GO:0009897">
    <property type="term" value="C:external side of plasma membrane"/>
    <property type="evidence" value="ECO:0007669"/>
    <property type="project" value="TreeGrafter"/>
</dbReference>
<evidence type="ECO:0000313" key="17">
    <source>
        <dbReference type="Ensembl" id="ENSSHAP00000031064.1"/>
    </source>
</evidence>
<proteinExistence type="inferred from homology"/>
<evidence type="ECO:0000256" key="8">
    <source>
        <dbReference type="ARBA" id="ARBA00022859"/>
    </source>
</evidence>
<dbReference type="FunFam" id="2.60.40.10:FF:000204">
    <property type="entry name" value="Major histocompatibility complex, class I-related protein"/>
    <property type="match status" value="1"/>
</dbReference>
<keyword evidence="6" id="KW-0812">Transmembrane</keyword>
<dbReference type="GO" id="GO:0002474">
    <property type="term" value="P:antigen processing and presentation of peptide antigen via MHC class I"/>
    <property type="evidence" value="ECO:0007669"/>
    <property type="project" value="UniProtKB-KW"/>
</dbReference>
<dbReference type="SUPFAM" id="SSF54452">
    <property type="entry name" value="MHC antigen-recognition domain"/>
    <property type="match status" value="1"/>
</dbReference>
<keyword evidence="9" id="KW-1133">Transmembrane helix</keyword>
<dbReference type="GO" id="GO:0000139">
    <property type="term" value="C:Golgi membrane"/>
    <property type="evidence" value="ECO:0007669"/>
    <property type="project" value="UniProtKB-SubCell"/>
</dbReference>
<dbReference type="InterPro" id="IPR050208">
    <property type="entry name" value="MHC_class-I_related"/>
</dbReference>
<keyword evidence="7" id="KW-0732">Signal</keyword>
<evidence type="ECO:0000256" key="11">
    <source>
        <dbReference type="ARBA" id="ARBA00023157"/>
    </source>
</evidence>
<evidence type="ECO:0000256" key="9">
    <source>
        <dbReference type="ARBA" id="ARBA00022989"/>
    </source>
</evidence>
<dbReference type="InterPro" id="IPR003597">
    <property type="entry name" value="Ig_C1-set"/>
</dbReference>